<reference evidence="1" key="1">
    <citation type="journal article" date="2020" name="Fungal Divers.">
        <title>Resolving the Mortierellaceae phylogeny through synthesis of multi-gene phylogenetics and phylogenomics.</title>
        <authorList>
            <person name="Vandepol N."/>
            <person name="Liber J."/>
            <person name="Desiro A."/>
            <person name="Na H."/>
            <person name="Kennedy M."/>
            <person name="Barry K."/>
            <person name="Grigoriev I.V."/>
            <person name="Miller A.N."/>
            <person name="O'Donnell K."/>
            <person name="Stajich J.E."/>
            <person name="Bonito G."/>
        </authorList>
    </citation>
    <scope>NUCLEOTIDE SEQUENCE</scope>
    <source>
        <strain evidence="1">KOD1015</strain>
    </source>
</reference>
<gene>
    <name evidence="1" type="primary">ECHS1_1</name>
    <name evidence="1" type="ORF">BGW38_001327</name>
</gene>
<dbReference type="Proteomes" id="UP000780801">
    <property type="component" value="Unassembled WGS sequence"/>
</dbReference>
<dbReference type="SUPFAM" id="SSF52096">
    <property type="entry name" value="ClpP/crotonase"/>
    <property type="match status" value="1"/>
</dbReference>
<dbReference type="GO" id="GO:0003824">
    <property type="term" value="F:catalytic activity"/>
    <property type="evidence" value="ECO:0007669"/>
    <property type="project" value="UniProtKB-ARBA"/>
</dbReference>
<dbReference type="EMBL" id="JAABOA010001413">
    <property type="protein sequence ID" value="KAF9581601.1"/>
    <property type="molecule type" value="Genomic_DNA"/>
</dbReference>
<feature type="non-terminal residue" evidence="1">
    <location>
        <position position="1"/>
    </location>
</feature>
<organism evidence="1 2">
    <name type="scientific">Lunasporangiospora selenospora</name>
    <dbReference type="NCBI Taxonomy" id="979761"/>
    <lineage>
        <taxon>Eukaryota</taxon>
        <taxon>Fungi</taxon>
        <taxon>Fungi incertae sedis</taxon>
        <taxon>Mucoromycota</taxon>
        <taxon>Mortierellomycotina</taxon>
        <taxon>Mortierellomycetes</taxon>
        <taxon>Mortierellales</taxon>
        <taxon>Mortierellaceae</taxon>
        <taxon>Lunasporangiospora</taxon>
    </lineage>
</organism>
<dbReference type="PANTHER" id="PTHR11941:SF54">
    <property type="entry name" value="ENOYL-COA HYDRATASE, MITOCHONDRIAL"/>
    <property type="match status" value="1"/>
</dbReference>
<name>A0A9P6FVS2_9FUNG</name>
<dbReference type="PANTHER" id="PTHR11941">
    <property type="entry name" value="ENOYL-COA HYDRATASE-RELATED"/>
    <property type="match status" value="1"/>
</dbReference>
<dbReference type="AlphaFoldDB" id="A0A9P6FVS2"/>
<dbReference type="InterPro" id="IPR029045">
    <property type="entry name" value="ClpP/crotonase-like_dom_sf"/>
</dbReference>
<dbReference type="GO" id="GO:0005739">
    <property type="term" value="C:mitochondrion"/>
    <property type="evidence" value="ECO:0007669"/>
    <property type="project" value="TreeGrafter"/>
</dbReference>
<keyword evidence="2" id="KW-1185">Reference proteome</keyword>
<dbReference type="GO" id="GO:0006635">
    <property type="term" value="P:fatty acid beta-oxidation"/>
    <property type="evidence" value="ECO:0007669"/>
    <property type="project" value="TreeGrafter"/>
</dbReference>
<comment type="caution">
    <text evidence="1">The sequence shown here is derived from an EMBL/GenBank/DDBJ whole genome shotgun (WGS) entry which is preliminary data.</text>
</comment>
<evidence type="ECO:0000313" key="2">
    <source>
        <dbReference type="Proteomes" id="UP000780801"/>
    </source>
</evidence>
<dbReference type="CDD" id="cd06558">
    <property type="entry name" value="crotonase-like"/>
    <property type="match status" value="1"/>
</dbReference>
<dbReference type="Pfam" id="PF00378">
    <property type="entry name" value="ECH_1"/>
    <property type="match status" value="1"/>
</dbReference>
<protein>
    <submittedName>
        <fullName evidence="1">Enoyl-CoA hydratase, mitochondrial</fullName>
    </submittedName>
</protein>
<evidence type="ECO:0000313" key="1">
    <source>
        <dbReference type="EMBL" id="KAF9581601.1"/>
    </source>
</evidence>
<dbReference type="OrthoDB" id="2018133at2759"/>
<dbReference type="InterPro" id="IPR001753">
    <property type="entry name" value="Enoyl-CoA_hydra/iso"/>
</dbReference>
<dbReference type="Gene3D" id="3.90.226.10">
    <property type="entry name" value="2-enoyl-CoA Hydratase, Chain A, domain 1"/>
    <property type="match status" value="1"/>
</dbReference>
<sequence length="157" mass="17228">MFAALRQPLARASAAKPLVRSFSAYSPLQSKCPHAVAPTKSPKLEYLLTETRGRVALVTLHRPKALNALCNDLFVELNQVLKDIDNNKEIGAIVLTGSERAFAAGADIKEMKDRQFIENYVEDFLGHWTQITKIRKPIIAAVNGFALGGGCELAMMC</sequence>
<accession>A0A9P6FVS2</accession>
<proteinExistence type="predicted"/>